<keyword evidence="3 8" id="KW-0813">Transport</keyword>
<evidence type="ECO:0000259" key="9">
    <source>
        <dbReference type="PROSITE" id="PS50850"/>
    </source>
</evidence>
<dbReference type="Gene3D" id="1.20.1720.10">
    <property type="entry name" value="Multidrug resistance protein D"/>
    <property type="match status" value="1"/>
</dbReference>
<evidence type="ECO:0000256" key="4">
    <source>
        <dbReference type="ARBA" id="ARBA00022475"/>
    </source>
</evidence>
<evidence type="ECO:0000256" key="1">
    <source>
        <dbReference type="ARBA" id="ARBA00004651"/>
    </source>
</evidence>
<dbReference type="GO" id="GO:0015385">
    <property type="term" value="F:sodium:proton antiporter activity"/>
    <property type="evidence" value="ECO:0007669"/>
    <property type="project" value="TreeGrafter"/>
</dbReference>
<gene>
    <name evidence="10" type="ORF">C8N45_108121</name>
</gene>
<dbReference type="InterPro" id="IPR036259">
    <property type="entry name" value="MFS_trans_sf"/>
</dbReference>
<feature type="transmembrane region" description="Helical" evidence="8">
    <location>
        <begin position="246"/>
        <end position="264"/>
    </location>
</feature>
<dbReference type="Pfam" id="PF07690">
    <property type="entry name" value="MFS_1"/>
    <property type="match status" value="1"/>
</dbReference>
<comment type="subcellular location">
    <subcellularLocation>
        <location evidence="8">Cell inner membrane</location>
        <topology evidence="8">Multi-pass membrane protein</topology>
    </subcellularLocation>
    <subcellularLocation>
        <location evidence="1">Cell membrane</location>
        <topology evidence="1">Multi-pass membrane protein</topology>
    </subcellularLocation>
</comment>
<sequence length="400" mass="41067">MTMLRAALILGLLSAVGPFAIDMYLPAMPAIAASLGAEVSAVQLTLTAYFVAFGLAQLFYGPWADQVGRKLPLFVGLAIFAAATVACALAGSIEQLIAARALQGLGGAVLMVVPRAVIRDMHTGPAATKLMAMVMLVISVSPMLAPLAGAGLIAFGDWRLIFWVLGAVALLSLMLTATALPETLPSESRVAVNLANLWRGTKVLLRDPVFMGLTFIGGFGFASFMVFISSASFVYTGEFGLTPTGFSLAFAINAIGFFGASQAAGPLADKIGIMTVIRWAVVGFAGCSAVLFAVALSGYGTLPVVMAGLFLGNACLGLVIPTTMVMALDPHGAIAGLASSLGGTFQMVTGGLMVVVTGLFFDGTAVPMIGAIMLCAFCALVLALRTLAVMHRVSTNAVQG</sequence>
<dbReference type="PANTHER" id="PTHR23502:SF132">
    <property type="entry name" value="POLYAMINE TRANSPORTER 2-RELATED"/>
    <property type="match status" value="1"/>
</dbReference>
<feature type="transmembrane region" description="Helical" evidence="8">
    <location>
        <begin position="340"/>
        <end position="360"/>
    </location>
</feature>
<keyword evidence="6 8" id="KW-1133">Transmembrane helix</keyword>
<evidence type="ECO:0000256" key="2">
    <source>
        <dbReference type="ARBA" id="ARBA00006236"/>
    </source>
</evidence>
<evidence type="ECO:0000256" key="3">
    <source>
        <dbReference type="ARBA" id="ARBA00022448"/>
    </source>
</evidence>
<evidence type="ECO:0000256" key="5">
    <source>
        <dbReference type="ARBA" id="ARBA00022692"/>
    </source>
</evidence>
<feature type="transmembrane region" description="Helical" evidence="8">
    <location>
        <begin position="130"/>
        <end position="154"/>
    </location>
</feature>
<dbReference type="Proteomes" id="UP000244523">
    <property type="component" value="Unassembled WGS sequence"/>
</dbReference>
<feature type="domain" description="Major facilitator superfamily (MFS) profile" evidence="9">
    <location>
        <begin position="3"/>
        <end position="394"/>
    </location>
</feature>
<comment type="similarity">
    <text evidence="2 8">Belongs to the major facilitator superfamily. Bcr/CmlA family.</text>
</comment>
<dbReference type="NCBIfam" id="TIGR00710">
    <property type="entry name" value="efflux_Bcr_CflA"/>
    <property type="match status" value="1"/>
</dbReference>
<feature type="transmembrane region" description="Helical" evidence="8">
    <location>
        <begin position="160"/>
        <end position="180"/>
    </location>
</feature>
<dbReference type="SUPFAM" id="SSF103473">
    <property type="entry name" value="MFS general substrate transporter"/>
    <property type="match status" value="1"/>
</dbReference>
<feature type="transmembrane region" description="Helical" evidence="8">
    <location>
        <begin position="73"/>
        <end position="91"/>
    </location>
</feature>
<keyword evidence="11" id="KW-1185">Reference proteome</keyword>
<name>A0A2T6KDV1_9RHOB</name>
<dbReference type="InterPro" id="IPR004812">
    <property type="entry name" value="Efflux_drug-R_Bcr/CmlA"/>
</dbReference>
<protein>
    <recommendedName>
        <fullName evidence="8">Bcr/CflA family efflux transporter</fullName>
    </recommendedName>
</protein>
<dbReference type="GO" id="GO:1990961">
    <property type="term" value="P:xenobiotic detoxification by transmembrane export across the plasma membrane"/>
    <property type="evidence" value="ECO:0007669"/>
    <property type="project" value="InterPro"/>
</dbReference>
<dbReference type="PANTHER" id="PTHR23502">
    <property type="entry name" value="MAJOR FACILITATOR SUPERFAMILY"/>
    <property type="match status" value="1"/>
</dbReference>
<comment type="caution">
    <text evidence="10">The sequence shown here is derived from an EMBL/GenBank/DDBJ whole genome shotgun (WGS) entry which is preliminary data.</text>
</comment>
<feature type="transmembrane region" description="Helical" evidence="8">
    <location>
        <begin position="97"/>
        <end position="118"/>
    </location>
</feature>
<evidence type="ECO:0000256" key="8">
    <source>
        <dbReference type="RuleBase" id="RU365088"/>
    </source>
</evidence>
<reference evidence="10 11" key="1">
    <citation type="submission" date="2018-04" db="EMBL/GenBank/DDBJ databases">
        <title>Genomic Encyclopedia of Archaeal and Bacterial Type Strains, Phase II (KMG-II): from individual species to whole genera.</title>
        <authorList>
            <person name="Goeker M."/>
        </authorList>
    </citation>
    <scope>NUCLEOTIDE SEQUENCE [LARGE SCALE GENOMIC DNA]</scope>
    <source>
        <strain evidence="10 11">DSM 29955</strain>
    </source>
</reference>
<feature type="transmembrane region" description="Helical" evidence="8">
    <location>
        <begin position="42"/>
        <end position="61"/>
    </location>
</feature>
<feature type="transmembrane region" description="Helical" evidence="8">
    <location>
        <begin position="209"/>
        <end position="234"/>
    </location>
</feature>
<accession>A0A2T6KDV1</accession>
<keyword evidence="7 8" id="KW-0472">Membrane</keyword>
<feature type="transmembrane region" description="Helical" evidence="8">
    <location>
        <begin position="276"/>
        <end position="299"/>
    </location>
</feature>
<evidence type="ECO:0000256" key="7">
    <source>
        <dbReference type="ARBA" id="ARBA00023136"/>
    </source>
</evidence>
<feature type="transmembrane region" description="Helical" evidence="8">
    <location>
        <begin position="305"/>
        <end position="328"/>
    </location>
</feature>
<dbReference type="InterPro" id="IPR011701">
    <property type="entry name" value="MFS"/>
</dbReference>
<comment type="caution">
    <text evidence="8">Lacks conserved residue(s) required for the propagation of feature annotation.</text>
</comment>
<organism evidence="10 11">
    <name type="scientific">Yoonia sediminilitoris</name>
    <dbReference type="NCBI Taxonomy" id="1286148"/>
    <lineage>
        <taxon>Bacteria</taxon>
        <taxon>Pseudomonadati</taxon>
        <taxon>Pseudomonadota</taxon>
        <taxon>Alphaproteobacteria</taxon>
        <taxon>Rhodobacterales</taxon>
        <taxon>Paracoccaceae</taxon>
        <taxon>Yoonia</taxon>
    </lineage>
</organism>
<proteinExistence type="inferred from homology"/>
<dbReference type="InterPro" id="IPR020846">
    <property type="entry name" value="MFS_dom"/>
</dbReference>
<keyword evidence="5 8" id="KW-0812">Transmembrane</keyword>
<dbReference type="AlphaFoldDB" id="A0A2T6KDV1"/>
<feature type="transmembrane region" description="Helical" evidence="8">
    <location>
        <begin position="366"/>
        <end position="384"/>
    </location>
</feature>
<keyword evidence="8" id="KW-0997">Cell inner membrane</keyword>
<evidence type="ECO:0000256" key="6">
    <source>
        <dbReference type="ARBA" id="ARBA00022989"/>
    </source>
</evidence>
<keyword evidence="4" id="KW-1003">Cell membrane</keyword>
<evidence type="ECO:0000313" key="10">
    <source>
        <dbReference type="EMBL" id="PUB13200.1"/>
    </source>
</evidence>
<dbReference type="CDD" id="cd17320">
    <property type="entry name" value="MFS_MdfA_MDR_like"/>
    <property type="match status" value="1"/>
</dbReference>
<dbReference type="GO" id="GO:0042910">
    <property type="term" value="F:xenobiotic transmembrane transporter activity"/>
    <property type="evidence" value="ECO:0007669"/>
    <property type="project" value="InterPro"/>
</dbReference>
<dbReference type="EMBL" id="QBUD01000008">
    <property type="protein sequence ID" value="PUB13200.1"/>
    <property type="molecule type" value="Genomic_DNA"/>
</dbReference>
<dbReference type="GO" id="GO:0005886">
    <property type="term" value="C:plasma membrane"/>
    <property type="evidence" value="ECO:0007669"/>
    <property type="project" value="UniProtKB-SubCell"/>
</dbReference>
<evidence type="ECO:0000313" key="11">
    <source>
        <dbReference type="Proteomes" id="UP000244523"/>
    </source>
</evidence>
<dbReference type="PROSITE" id="PS50850">
    <property type="entry name" value="MFS"/>
    <property type="match status" value="1"/>
</dbReference>